<name>A0A6A6SNM6_9PLEO</name>
<evidence type="ECO:0000313" key="2">
    <source>
        <dbReference type="Proteomes" id="UP000799324"/>
    </source>
</evidence>
<evidence type="ECO:0000313" key="1">
    <source>
        <dbReference type="EMBL" id="KAF2649465.1"/>
    </source>
</evidence>
<dbReference type="EMBL" id="MU004491">
    <property type="protein sequence ID" value="KAF2649465.1"/>
    <property type="molecule type" value="Genomic_DNA"/>
</dbReference>
<organism evidence="1 2">
    <name type="scientific">Lophiostoma macrostomum CBS 122681</name>
    <dbReference type="NCBI Taxonomy" id="1314788"/>
    <lineage>
        <taxon>Eukaryota</taxon>
        <taxon>Fungi</taxon>
        <taxon>Dikarya</taxon>
        <taxon>Ascomycota</taxon>
        <taxon>Pezizomycotina</taxon>
        <taxon>Dothideomycetes</taxon>
        <taxon>Pleosporomycetidae</taxon>
        <taxon>Pleosporales</taxon>
        <taxon>Lophiostomataceae</taxon>
        <taxon>Lophiostoma</taxon>
    </lineage>
</organism>
<proteinExistence type="predicted"/>
<protein>
    <submittedName>
        <fullName evidence="1">Uncharacterized protein</fullName>
    </submittedName>
</protein>
<gene>
    <name evidence="1" type="ORF">K491DRAFT_683842</name>
</gene>
<keyword evidence="2" id="KW-1185">Reference proteome</keyword>
<dbReference type="OrthoDB" id="3690848at2759"/>
<dbReference type="AlphaFoldDB" id="A0A6A6SNM6"/>
<reference evidence="1" key="1">
    <citation type="journal article" date="2020" name="Stud. Mycol.">
        <title>101 Dothideomycetes genomes: a test case for predicting lifestyles and emergence of pathogens.</title>
        <authorList>
            <person name="Haridas S."/>
            <person name="Albert R."/>
            <person name="Binder M."/>
            <person name="Bloem J."/>
            <person name="Labutti K."/>
            <person name="Salamov A."/>
            <person name="Andreopoulos B."/>
            <person name="Baker S."/>
            <person name="Barry K."/>
            <person name="Bills G."/>
            <person name="Bluhm B."/>
            <person name="Cannon C."/>
            <person name="Castanera R."/>
            <person name="Culley D."/>
            <person name="Daum C."/>
            <person name="Ezra D."/>
            <person name="Gonzalez J."/>
            <person name="Henrissat B."/>
            <person name="Kuo A."/>
            <person name="Liang C."/>
            <person name="Lipzen A."/>
            <person name="Lutzoni F."/>
            <person name="Magnuson J."/>
            <person name="Mondo S."/>
            <person name="Nolan M."/>
            <person name="Ohm R."/>
            <person name="Pangilinan J."/>
            <person name="Park H.-J."/>
            <person name="Ramirez L."/>
            <person name="Alfaro M."/>
            <person name="Sun H."/>
            <person name="Tritt A."/>
            <person name="Yoshinaga Y."/>
            <person name="Zwiers L.-H."/>
            <person name="Turgeon B."/>
            <person name="Goodwin S."/>
            <person name="Spatafora J."/>
            <person name="Crous P."/>
            <person name="Grigoriev I."/>
        </authorList>
    </citation>
    <scope>NUCLEOTIDE SEQUENCE</scope>
    <source>
        <strain evidence="1">CBS 122681</strain>
    </source>
</reference>
<dbReference type="Proteomes" id="UP000799324">
    <property type="component" value="Unassembled WGS sequence"/>
</dbReference>
<sequence>MLRPWIFSEMKLMLHNPHELVYVGHAGQGTKIRMSLLRWMGYIPRSRFDDTSFAKELRHAWASDFVTPVLEILNGSVSMTDIHDFKFILPMLADVLVAAEQLERNDYLLTVALLASASRHGRVQEYVIDGAFTRLPYRKLRIWSRVKNKEWYDTVARTKSSFQVFIQRDEIHRVFWHDHELATLEYHEKDWRKDDIPQYTLRLAQDMERRVFEMLELDSEAFSQFVVRENERRAYMGDPDLVAGPKIKVVEIRR</sequence>
<accession>A0A6A6SNM6</accession>